<dbReference type="AlphaFoldDB" id="A0A644X9X1"/>
<comment type="caution">
    <text evidence="2">The sequence shown here is derived from an EMBL/GenBank/DDBJ whole genome shotgun (WGS) entry which is preliminary data.</text>
</comment>
<keyword evidence="1" id="KW-0472">Membrane</keyword>
<feature type="transmembrane region" description="Helical" evidence="1">
    <location>
        <begin position="6"/>
        <end position="24"/>
    </location>
</feature>
<keyword evidence="1" id="KW-1133">Transmembrane helix</keyword>
<evidence type="ECO:0000256" key="1">
    <source>
        <dbReference type="SAM" id="Phobius"/>
    </source>
</evidence>
<keyword evidence="1" id="KW-0812">Transmembrane</keyword>
<name>A0A644X9X1_9ZZZZ</name>
<dbReference type="EMBL" id="VSSQ01002011">
    <property type="protein sequence ID" value="MPM12707.1"/>
    <property type="molecule type" value="Genomic_DNA"/>
</dbReference>
<accession>A0A644X9X1</accession>
<reference evidence="2" key="1">
    <citation type="submission" date="2019-08" db="EMBL/GenBank/DDBJ databases">
        <authorList>
            <person name="Kucharzyk K."/>
            <person name="Murdoch R.W."/>
            <person name="Higgins S."/>
            <person name="Loffler F."/>
        </authorList>
    </citation>
    <scope>NUCLEOTIDE SEQUENCE</scope>
</reference>
<protein>
    <submittedName>
        <fullName evidence="2">Uncharacterized protein</fullName>
    </submittedName>
</protein>
<organism evidence="2">
    <name type="scientific">bioreactor metagenome</name>
    <dbReference type="NCBI Taxonomy" id="1076179"/>
    <lineage>
        <taxon>unclassified sequences</taxon>
        <taxon>metagenomes</taxon>
        <taxon>ecological metagenomes</taxon>
    </lineage>
</organism>
<proteinExistence type="predicted"/>
<sequence>MDNILNYLIILIILAILRTALPRVKAVKSILISRTVAYIERKIQGTKRGAEKKAKAIRLLKWLGVKADETTSVMIDLAVDAMNAKNGVTTASLRETVAEELKSGVDTAGESLKNILSKEKGEK</sequence>
<evidence type="ECO:0000313" key="2">
    <source>
        <dbReference type="EMBL" id="MPM12707.1"/>
    </source>
</evidence>
<gene>
    <name evidence="2" type="ORF">SDC9_59061</name>
</gene>